<comment type="caution">
    <text evidence="1">The sequence shown here is derived from an EMBL/GenBank/DDBJ whole genome shotgun (WGS) entry which is preliminary data.</text>
</comment>
<dbReference type="Proteomes" id="UP001178148">
    <property type="component" value="Unassembled WGS sequence"/>
</dbReference>
<evidence type="ECO:0000313" key="1">
    <source>
        <dbReference type="EMBL" id="MDP0588193.1"/>
    </source>
</evidence>
<sequence>MAECPYTLECKYSDNGTEYKGTPEHDFVALSKVYGIGQKCTLVRLLQTKNKADI</sequence>
<evidence type="ECO:0000313" key="2">
    <source>
        <dbReference type="Proteomes" id="UP001178148"/>
    </source>
</evidence>
<proteinExistence type="predicted"/>
<dbReference type="EMBL" id="JASXSV010000003">
    <property type="protein sequence ID" value="MDP0588193.1"/>
    <property type="molecule type" value="Genomic_DNA"/>
</dbReference>
<name>A0AA90SX13_9GAMM</name>
<accession>A0AA90SX13</accession>
<keyword evidence="2" id="KW-1185">Reference proteome</keyword>
<gene>
    <name evidence="1" type="ORF">QS748_02905</name>
</gene>
<organism evidence="1 2">
    <name type="scientific">Candidatus Endonucleibacter bathymodioli</name>
    <dbReference type="NCBI Taxonomy" id="539814"/>
    <lineage>
        <taxon>Bacteria</taxon>
        <taxon>Pseudomonadati</taxon>
        <taxon>Pseudomonadota</taxon>
        <taxon>Gammaproteobacteria</taxon>
        <taxon>Oceanospirillales</taxon>
        <taxon>Endozoicomonadaceae</taxon>
        <taxon>Candidatus Endonucleibacter</taxon>
    </lineage>
</organism>
<protein>
    <submittedName>
        <fullName evidence="1">Uncharacterized protein</fullName>
    </submittedName>
</protein>
<reference evidence="1 2" key="1">
    <citation type="journal article" date="2023" name="bioRxiv">
        <title>An intranuclear bacterial parasite of deep-sea mussels expresses apoptosis inhibitors acquired from its host.</title>
        <authorList>
            <person name="Gonzalez Porras M.A."/>
            <person name="Assie A."/>
            <person name="Tietjen M."/>
            <person name="Violette M."/>
            <person name="Kleiner M."/>
            <person name="Gruber-Vodicka H."/>
            <person name="Dubilier N."/>
            <person name="Leisch N."/>
        </authorList>
    </citation>
    <scope>NUCLEOTIDE SEQUENCE [LARGE SCALE GENOMIC DNA]</scope>
    <source>
        <strain evidence="1">IAP13</strain>
    </source>
</reference>
<dbReference type="AlphaFoldDB" id="A0AA90SX13"/>